<sequence length="399" mass="44965">MADELKDEIKAFNAKDMLVDMKDISGSMLDLAYSAVLYSNPEIAKEVFKLEEKMHSLLYKLRISTMLGARNLEDAIEFAGILQIASAAEKISNAASDIAKIATSVDITGYLDREDFEEAVLNVKITPTSVLKGKTLKGLKLETEAGMRVLAIKRGSKWMYSPDKDERLLLDDLIITSGPTEGIPALCKMATGKEYKEKEKGKIVRRRITEEIADLLADMKNMSELMVGLSYSAVTFYNKEIANEVRDLEESMDRMKEELEILVIEAARGVTKRSNFDEFRGLLHVAVSSEVISDAAYEIADVVLRDIRLHPVFLASIEESDEIILKMEVKNAVIFGKTLRELKIETRTGMFILAIRRKEGKWVYNPSGSVEIRYGDLLIMRGPREGEDRMREICGDERE</sequence>
<evidence type="ECO:0000313" key="3">
    <source>
        <dbReference type="EMBL" id="QNO56481.1"/>
    </source>
</evidence>
<dbReference type="GO" id="GO:0008324">
    <property type="term" value="F:monoatomic cation transmembrane transporter activity"/>
    <property type="evidence" value="ECO:0007669"/>
    <property type="project" value="InterPro"/>
</dbReference>
<reference evidence="3" key="1">
    <citation type="submission" date="2020-06" db="EMBL/GenBank/DDBJ databases">
        <title>Unique genomic features of the anaerobic methanotrophic archaea.</title>
        <authorList>
            <person name="Chadwick G.L."/>
            <person name="Skennerton C.T."/>
            <person name="Laso-Perez R."/>
            <person name="Leu A.O."/>
            <person name="Speth D.R."/>
            <person name="Yu H."/>
            <person name="Morgan-Lang C."/>
            <person name="Hatzenpichler R."/>
            <person name="Goudeau D."/>
            <person name="Malmstrom R."/>
            <person name="Brazelton W.J."/>
            <person name="Woyke T."/>
            <person name="Hallam S.J."/>
            <person name="Tyson G.W."/>
            <person name="Wegener G."/>
            <person name="Boetius A."/>
            <person name="Orphan V."/>
        </authorList>
    </citation>
    <scope>NUCLEOTIDE SEQUENCE</scope>
</reference>
<evidence type="ECO:0000256" key="1">
    <source>
        <dbReference type="SAM" id="Coils"/>
    </source>
</evidence>
<accession>A0A7G9Z897</accession>
<evidence type="ECO:0000259" key="2">
    <source>
        <dbReference type="PROSITE" id="PS51202"/>
    </source>
</evidence>
<dbReference type="PANTHER" id="PTHR30445:SF8">
    <property type="entry name" value="K(+)_H(+) ANTIPORTER SUBUNIT KHTT"/>
    <property type="match status" value="1"/>
</dbReference>
<dbReference type="InterPro" id="IPR026022">
    <property type="entry name" value="PhoU_dom"/>
</dbReference>
<dbReference type="EMBL" id="MT631657">
    <property type="protein sequence ID" value="QNO56481.1"/>
    <property type="molecule type" value="Genomic_DNA"/>
</dbReference>
<dbReference type="InterPro" id="IPR036721">
    <property type="entry name" value="RCK_C_sf"/>
</dbReference>
<dbReference type="Pfam" id="PF02080">
    <property type="entry name" value="TrkA_C"/>
    <property type="match status" value="2"/>
</dbReference>
<proteinExistence type="predicted"/>
<dbReference type="Gene3D" id="3.30.70.1450">
    <property type="entry name" value="Regulator of K+ conductance, C-terminal domain"/>
    <property type="match status" value="2"/>
</dbReference>
<dbReference type="InterPro" id="IPR006037">
    <property type="entry name" value="RCK_C"/>
</dbReference>
<feature type="domain" description="RCK C-terminal" evidence="2">
    <location>
        <begin position="312"/>
        <end position="396"/>
    </location>
</feature>
<protein>
    <recommendedName>
        <fullName evidence="2">RCK C-terminal domain-containing protein</fullName>
    </recommendedName>
</protein>
<dbReference type="GO" id="GO:0006813">
    <property type="term" value="P:potassium ion transport"/>
    <property type="evidence" value="ECO:0007669"/>
    <property type="project" value="InterPro"/>
</dbReference>
<name>A0A7G9Z897_9EURY</name>
<feature type="domain" description="RCK C-terminal" evidence="2">
    <location>
        <begin position="108"/>
        <end position="192"/>
    </location>
</feature>
<feature type="coiled-coil region" evidence="1">
    <location>
        <begin position="205"/>
        <end position="265"/>
    </location>
</feature>
<gene>
    <name evidence="3" type="ORF">LPLLKDDP_00013</name>
</gene>
<dbReference type="AlphaFoldDB" id="A0A7G9Z897"/>
<dbReference type="SUPFAM" id="SSF116726">
    <property type="entry name" value="TrkA C-terminal domain-like"/>
    <property type="match status" value="2"/>
</dbReference>
<dbReference type="InterPro" id="IPR038078">
    <property type="entry name" value="PhoU-like_sf"/>
</dbReference>
<dbReference type="PROSITE" id="PS51202">
    <property type="entry name" value="RCK_C"/>
    <property type="match status" value="2"/>
</dbReference>
<organism evidence="3">
    <name type="scientific">Candidatus Methanophaga sp. ANME-1 ERB7</name>
    <dbReference type="NCBI Taxonomy" id="2759913"/>
    <lineage>
        <taxon>Archaea</taxon>
        <taxon>Methanobacteriati</taxon>
        <taxon>Methanobacteriota</taxon>
        <taxon>Stenosarchaea group</taxon>
        <taxon>Methanomicrobia</taxon>
        <taxon>Candidatus Methanophagales</taxon>
        <taxon>Candidatus Methanophagaceae</taxon>
        <taxon>Candidatus Methanophaga</taxon>
    </lineage>
</organism>
<dbReference type="Pfam" id="PF01895">
    <property type="entry name" value="PhoU"/>
    <property type="match status" value="2"/>
</dbReference>
<dbReference type="PANTHER" id="PTHR30445">
    <property type="entry name" value="K(+)_H(+) ANTIPORTER SUBUNIT KHTT"/>
    <property type="match status" value="1"/>
</dbReference>
<dbReference type="Gene3D" id="1.20.58.220">
    <property type="entry name" value="Phosphate transport system protein phou homolog 2, domain 2"/>
    <property type="match status" value="2"/>
</dbReference>
<dbReference type="InterPro" id="IPR050144">
    <property type="entry name" value="AAE_transporter"/>
</dbReference>
<keyword evidence="1" id="KW-0175">Coiled coil</keyword>
<dbReference type="SUPFAM" id="SSF109755">
    <property type="entry name" value="PhoU-like"/>
    <property type="match status" value="2"/>
</dbReference>